<keyword evidence="1" id="KW-0449">Lipoprotein</keyword>
<dbReference type="Gene3D" id="1.25.40.390">
    <property type="match status" value="1"/>
</dbReference>
<reference evidence="1" key="1">
    <citation type="submission" date="2022-11" db="EMBL/GenBank/DDBJ databases">
        <title>High-quality draft genome sequence of Galbibacter sp. strain CMA-7.</title>
        <authorList>
            <person name="Wei L."/>
            <person name="Dong C."/>
            <person name="Shao Z."/>
        </authorList>
    </citation>
    <scope>NUCLEOTIDE SEQUENCE</scope>
    <source>
        <strain evidence="1">CMA-7</strain>
    </source>
</reference>
<proteinExistence type="predicted"/>
<dbReference type="RefSeq" id="WP_277898114.1">
    <property type="nucleotide sequence ID" value="NZ_JAPMUA010000001.1"/>
</dbReference>
<evidence type="ECO:0000313" key="2">
    <source>
        <dbReference type="Proteomes" id="UP001153642"/>
    </source>
</evidence>
<dbReference type="Pfam" id="PF12771">
    <property type="entry name" value="SusD-like_2"/>
    <property type="match status" value="1"/>
</dbReference>
<dbReference type="EMBL" id="JAPMUA010000001">
    <property type="protein sequence ID" value="MDG3584341.1"/>
    <property type="molecule type" value="Genomic_DNA"/>
</dbReference>
<dbReference type="PROSITE" id="PS51257">
    <property type="entry name" value="PROKAR_LIPOPROTEIN"/>
    <property type="match status" value="1"/>
</dbReference>
<dbReference type="InterPro" id="IPR041662">
    <property type="entry name" value="SusD-like_2"/>
</dbReference>
<sequence>MKKIFVSIFTIALVLSSCQSDDKYESYNEDPKNPQQVASGALFTSATKSLFDQMTSTSVNLNVYRLLSQYWTETTYIDESNYDLNGRNITQNHWSEMYRDVLFDLKDAKAKVMEDPELSSSEKTGRLAQIELLAIYTWQQLVDSFGDIPYTQALDIENYPLPEYDDAATIYEDLISRINTVIPDFQTGSGYMDEDQIYEGDMAQWSKFANSVKLRLGIRLSDVNPSLAQQTVEAAVAAGVFTSNEDNALIPYQGFAPNTNPLWVDLVQSGRSDFVVASTIVDFMNGLDDPRRMVYFDDNLGADTYEGGPYGDNNNFNSYTHIGPVMLEPTYPGDLLDYAEVSFYLAEAAARSYNVGGTVEEFYEEGITASFEYWNAGDASAYLAMPEVAYATAPGADWREKIGNQFWIAMYNRGFEGWTVWRKYDINMFTLPVSSENPIPTRYTYPINEQNLNEANWSAASDAIGGDNQTTKLFWDVN</sequence>
<dbReference type="Proteomes" id="UP001153642">
    <property type="component" value="Unassembled WGS sequence"/>
</dbReference>
<protein>
    <submittedName>
        <fullName evidence="1">SusD/RagB family nutrient-binding outer membrane lipoprotein</fullName>
    </submittedName>
</protein>
<keyword evidence="2" id="KW-1185">Reference proteome</keyword>
<evidence type="ECO:0000313" key="1">
    <source>
        <dbReference type="EMBL" id="MDG3584341.1"/>
    </source>
</evidence>
<accession>A0ABT6FM49</accession>
<dbReference type="SUPFAM" id="SSF48452">
    <property type="entry name" value="TPR-like"/>
    <property type="match status" value="1"/>
</dbReference>
<gene>
    <name evidence="1" type="ORF">OSR52_00575</name>
</gene>
<organism evidence="1 2">
    <name type="scientific">Galbibacter pacificus</name>
    <dbReference type="NCBI Taxonomy" id="2996052"/>
    <lineage>
        <taxon>Bacteria</taxon>
        <taxon>Pseudomonadati</taxon>
        <taxon>Bacteroidota</taxon>
        <taxon>Flavobacteriia</taxon>
        <taxon>Flavobacteriales</taxon>
        <taxon>Flavobacteriaceae</taxon>
        <taxon>Galbibacter</taxon>
    </lineage>
</organism>
<dbReference type="InterPro" id="IPR011990">
    <property type="entry name" value="TPR-like_helical_dom_sf"/>
</dbReference>
<comment type="caution">
    <text evidence="1">The sequence shown here is derived from an EMBL/GenBank/DDBJ whole genome shotgun (WGS) entry which is preliminary data.</text>
</comment>
<name>A0ABT6FM49_9FLAO</name>